<organism evidence="1">
    <name type="scientific">marine metagenome</name>
    <dbReference type="NCBI Taxonomy" id="408172"/>
    <lineage>
        <taxon>unclassified sequences</taxon>
        <taxon>metagenomes</taxon>
        <taxon>ecological metagenomes</taxon>
    </lineage>
</organism>
<accession>A0A382AWD4</accession>
<feature type="non-terminal residue" evidence="1">
    <location>
        <position position="137"/>
    </location>
</feature>
<proteinExistence type="predicted"/>
<dbReference type="EMBL" id="UINC01026958">
    <property type="protein sequence ID" value="SVB05352.1"/>
    <property type="molecule type" value="Genomic_DNA"/>
</dbReference>
<dbReference type="SUPFAM" id="SSF49464">
    <property type="entry name" value="Carboxypeptidase regulatory domain-like"/>
    <property type="match status" value="1"/>
</dbReference>
<sequence length="137" mass="13805">VKNNSLFFSLLICVLCCGQAIAQTGAVSGTVSSADDGSVLVGVNIVVKNTDTGTTTDENGAFVLEGVSADEVLVFSYIGYETAEVAVGGRAVIAVAMVSTVIAGEDVVVIGYGTQSREDVTGAISSLKEGSFTKGAT</sequence>
<reference evidence="1" key="1">
    <citation type="submission" date="2018-05" db="EMBL/GenBank/DDBJ databases">
        <authorList>
            <person name="Lanie J.A."/>
            <person name="Ng W.-L."/>
            <person name="Kazmierczak K.M."/>
            <person name="Andrzejewski T.M."/>
            <person name="Davidsen T.M."/>
            <person name="Wayne K.J."/>
            <person name="Tettelin H."/>
            <person name="Glass J.I."/>
            <person name="Rusch D."/>
            <person name="Podicherti R."/>
            <person name="Tsui H.-C.T."/>
            <person name="Winkler M.E."/>
        </authorList>
    </citation>
    <scope>NUCLEOTIDE SEQUENCE</scope>
</reference>
<evidence type="ECO:0000313" key="1">
    <source>
        <dbReference type="EMBL" id="SVB05352.1"/>
    </source>
</evidence>
<name>A0A382AWD4_9ZZZZ</name>
<evidence type="ECO:0008006" key="2">
    <source>
        <dbReference type="Google" id="ProtNLM"/>
    </source>
</evidence>
<feature type="non-terminal residue" evidence="1">
    <location>
        <position position="1"/>
    </location>
</feature>
<dbReference type="Gene3D" id="2.60.40.1120">
    <property type="entry name" value="Carboxypeptidase-like, regulatory domain"/>
    <property type="match status" value="1"/>
</dbReference>
<dbReference type="AlphaFoldDB" id="A0A382AWD4"/>
<protein>
    <recommendedName>
        <fullName evidence="2">TonB-dependent receptor plug domain-containing protein</fullName>
    </recommendedName>
</protein>
<gene>
    <name evidence="1" type="ORF">METZ01_LOCUS158206</name>
</gene>
<dbReference type="Pfam" id="PF13715">
    <property type="entry name" value="CarbopepD_reg_2"/>
    <property type="match status" value="1"/>
</dbReference>
<dbReference type="InterPro" id="IPR008969">
    <property type="entry name" value="CarboxyPept-like_regulatory"/>
</dbReference>